<protein>
    <submittedName>
        <fullName evidence="3">M23 family metallopeptidase</fullName>
    </submittedName>
</protein>
<dbReference type="PANTHER" id="PTHR21666">
    <property type="entry name" value="PEPTIDASE-RELATED"/>
    <property type="match status" value="1"/>
</dbReference>
<gene>
    <name evidence="3" type="ORF">H0E82_06975</name>
</gene>
<dbReference type="RefSeq" id="WP_180544718.1">
    <property type="nucleotide sequence ID" value="NZ_JACCJZ010000013.1"/>
</dbReference>
<dbReference type="InterPro" id="IPR016047">
    <property type="entry name" value="M23ase_b-sheet_dom"/>
</dbReference>
<feature type="signal peptide" evidence="1">
    <location>
        <begin position="1"/>
        <end position="22"/>
    </location>
</feature>
<dbReference type="Proteomes" id="UP000589896">
    <property type="component" value="Unassembled WGS sequence"/>
</dbReference>
<evidence type="ECO:0000313" key="3">
    <source>
        <dbReference type="EMBL" id="NYZ62506.1"/>
    </source>
</evidence>
<evidence type="ECO:0000313" key="4">
    <source>
        <dbReference type="Proteomes" id="UP000589896"/>
    </source>
</evidence>
<dbReference type="InterPro" id="IPR050570">
    <property type="entry name" value="Cell_wall_metabolism_enzyme"/>
</dbReference>
<dbReference type="SUPFAM" id="SSF51261">
    <property type="entry name" value="Duplicated hybrid motif"/>
    <property type="match status" value="1"/>
</dbReference>
<sequence length="294" mass="31252">MSRACRLAQAATVLVAAGLLTAAVPHTPWNGWWNARPASAVERVTVPPPRVDLERRPTTDGLAFVAHNGLSGPVEVRLHAEGRAPGSASPLTARAVLAAGARRTLLEIADPVTGHPVHARLEVVPGIPGARHQDVEYLYPLRDAPLRISQGFAGRASHSDAENRYAVDFAADEGTPVVAARDGIVMQFESTVSANQPEPHAPGVPTNFVRVLHYDGTMALYAHLQRGGVVVTPGRHVRRGQIIAFSGNTGASSGPHLHFAVHANRGMALHSVPFRMFGPHGILRFAIPENAPTP</sequence>
<feature type="domain" description="M23ase beta-sheet core" evidence="2">
    <location>
        <begin position="164"/>
        <end position="264"/>
    </location>
</feature>
<evidence type="ECO:0000256" key="1">
    <source>
        <dbReference type="SAM" id="SignalP"/>
    </source>
</evidence>
<dbReference type="InterPro" id="IPR011055">
    <property type="entry name" value="Dup_hybrid_motif"/>
</dbReference>
<reference evidence="3 4" key="1">
    <citation type="submission" date="2020-07" db="EMBL/GenBank/DDBJ databases">
        <title>isolation of Luteimonas sp. SJ-16.</title>
        <authorList>
            <person name="Huang X.-X."/>
            <person name="Xu L."/>
            <person name="Sun J.-Q."/>
        </authorList>
    </citation>
    <scope>NUCLEOTIDE SEQUENCE [LARGE SCALE GENOMIC DNA]</scope>
    <source>
        <strain evidence="3 4">SJ-16</strain>
    </source>
</reference>
<evidence type="ECO:0000259" key="2">
    <source>
        <dbReference type="Pfam" id="PF01551"/>
    </source>
</evidence>
<name>A0A7Z0QR89_9GAMM</name>
<dbReference type="EMBL" id="JACCJZ010000013">
    <property type="protein sequence ID" value="NYZ62506.1"/>
    <property type="molecule type" value="Genomic_DNA"/>
</dbReference>
<keyword evidence="4" id="KW-1185">Reference proteome</keyword>
<keyword evidence="1" id="KW-0732">Signal</keyword>
<organism evidence="3 4">
    <name type="scientific">Luteimonas deserti</name>
    <dbReference type="NCBI Taxonomy" id="2752306"/>
    <lineage>
        <taxon>Bacteria</taxon>
        <taxon>Pseudomonadati</taxon>
        <taxon>Pseudomonadota</taxon>
        <taxon>Gammaproteobacteria</taxon>
        <taxon>Lysobacterales</taxon>
        <taxon>Lysobacteraceae</taxon>
        <taxon>Luteimonas</taxon>
    </lineage>
</organism>
<dbReference type="GO" id="GO:0004222">
    <property type="term" value="F:metalloendopeptidase activity"/>
    <property type="evidence" value="ECO:0007669"/>
    <property type="project" value="TreeGrafter"/>
</dbReference>
<dbReference type="AlphaFoldDB" id="A0A7Z0QR89"/>
<dbReference type="Pfam" id="PF01551">
    <property type="entry name" value="Peptidase_M23"/>
    <property type="match status" value="1"/>
</dbReference>
<proteinExistence type="predicted"/>
<comment type="caution">
    <text evidence="3">The sequence shown here is derived from an EMBL/GenBank/DDBJ whole genome shotgun (WGS) entry which is preliminary data.</text>
</comment>
<dbReference type="CDD" id="cd12797">
    <property type="entry name" value="M23_peptidase"/>
    <property type="match status" value="1"/>
</dbReference>
<dbReference type="PANTHER" id="PTHR21666:SF294">
    <property type="entry name" value="PEPTIDASE M23"/>
    <property type="match status" value="1"/>
</dbReference>
<feature type="chain" id="PRO_5031504094" evidence="1">
    <location>
        <begin position="23"/>
        <end position="294"/>
    </location>
</feature>
<dbReference type="Gene3D" id="2.70.70.10">
    <property type="entry name" value="Glucose Permease (Domain IIA)"/>
    <property type="match status" value="1"/>
</dbReference>
<accession>A0A7Z0QR89</accession>